<dbReference type="InterPro" id="IPR022742">
    <property type="entry name" value="Hydrolase_4"/>
</dbReference>
<evidence type="ECO:0000259" key="2">
    <source>
        <dbReference type="Pfam" id="PF12146"/>
    </source>
</evidence>
<dbReference type="InterPro" id="IPR029058">
    <property type="entry name" value="AB_hydrolase_fold"/>
</dbReference>
<evidence type="ECO:0000313" key="4">
    <source>
        <dbReference type="Proteomes" id="UP001596018"/>
    </source>
</evidence>
<name>A0ABW0JWI3_9GAMM</name>
<keyword evidence="3" id="KW-0378">Hydrolase</keyword>
<dbReference type="SUPFAM" id="SSF53474">
    <property type="entry name" value="alpha/beta-Hydrolases"/>
    <property type="match status" value="1"/>
</dbReference>
<dbReference type="RefSeq" id="WP_377340650.1">
    <property type="nucleotide sequence ID" value="NZ_JALBWS010000013.1"/>
</dbReference>
<dbReference type="Pfam" id="PF12146">
    <property type="entry name" value="Hydrolase_4"/>
    <property type="match status" value="1"/>
</dbReference>
<feature type="domain" description="Serine aminopeptidase S33" evidence="2">
    <location>
        <begin position="39"/>
        <end position="167"/>
    </location>
</feature>
<dbReference type="EMBL" id="JBHSMM010000002">
    <property type="protein sequence ID" value="MFC5440467.1"/>
    <property type="molecule type" value="Genomic_DNA"/>
</dbReference>
<keyword evidence="4" id="KW-1185">Reference proteome</keyword>
<organism evidence="3 4">
    <name type="scientific">Rhodanobacter ginsenosidimutans</name>
    <dbReference type="NCBI Taxonomy" id="490571"/>
    <lineage>
        <taxon>Bacteria</taxon>
        <taxon>Pseudomonadati</taxon>
        <taxon>Pseudomonadota</taxon>
        <taxon>Gammaproteobacteria</taxon>
        <taxon>Lysobacterales</taxon>
        <taxon>Rhodanobacteraceae</taxon>
        <taxon>Rhodanobacter</taxon>
    </lineage>
</organism>
<dbReference type="InterPro" id="IPR050266">
    <property type="entry name" value="AB_hydrolase_sf"/>
</dbReference>
<dbReference type="GO" id="GO:0016787">
    <property type="term" value="F:hydrolase activity"/>
    <property type="evidence" value="ECO:0007669"/>
    <property type="project" value="UniProtKB-KW"/>
</dbReference>
<keyword evidence="1" id="KW-1133">Transmembrane helix</keyword>
<dbReference type="Gene3D" id="3.40.50.1820">
    <property type="entry name" value="alpha/beta hydrolase"/>
    <property type="match status" value="1"/>
</dbReference>
<dbReference type="PANTHER" id="PTHR43798">
    <property type="entry name" value="MONOACYLGLYCEROL LIPASE"/>
    <property type="match status" value="1"/>
</dbReference>
<protein>
    <submittedName>
        <fullName evidence="3">Alpha/beta fold hydrolase</fullName>
    </submittedName>
</protein>
<gene>
    <name evidence="3" type="ORF">ACFPK0_10630</name>
</gene>
<dbReference type="PANTHER" id="PTHR43798:SF33">
    <property type="entry name" value="HYDROLASE, PUTATIVE (AFU_ORTHOLOGUE AFUA_2G14860)-RELATED"/>
    <property type="match status" value="1"/>
</dbReference>
<dbReference type="PIRSF" id="PIRSF037442">
    <property type="entry name" value="UCP037442_abhydr"/>
    <property type="match status" value="1"/>
</dbReference>
<comment type="caution">
    <text evidence="3">The sequence shown here is derived from an EMBL/GenBank/DDBJ whole genome shotgun (WGS) entry which is preliminary data.</text>
</comment>
<dbReference type="Proteomes" id="UP001596018">
    <property type="component" value="Unassembled WGS sequence"/>
</dbReference>
<reference evidence="4" key="1">
    <citation type="journal article" date="2019" name="Int. J. Syst. Evol. Microbiol.">
        <title>The Global Catalogue of Microorganisms (GCM) 10K type strain sequencing project: providing services to taxonomists for standard genome sequencing and annotation.</title>
        <authorList>
            <consortium name="The Broad Institute Genomics Platform"/>
            <consortium name="The Broad Institute Genome Sequencing Center for Infectious Disease"/>
            <person name="Wu L."/>
            <person name="Ma J."/>
        </authorList>
    </citation>
    <scope>NUCLEOTIDE SEQUENCE [LARGE SCALE GENOMIC DNA]</scope>
    <source>
        <strain evidence="4">KACC 12822</strain>
    </source>
</reference>
<evidence type="ECO:0000256" key="1">
    <source>
        <dbReference type="SAM" id="Phobius"/>
    </source>
</evidence>
<feature type="transmembrane region" description="Helical" evidence="1">
    <location>
        <begin position="156"/>
        <end position="176"/>
    </location>
</feature>
<keyword evidence="1" id="KW-0472">Membrane</keyword>
<proteinExistence type="predicted"/>
<keyword evidence="1" id="KW-0812">Transmembrane</keyword>
<sequence length="302" mass="32447">MTSPISDAPIAPLTVPVSASDGARFDLLCVHRPGPVQRLLYWMPAMGVSARQYLPLAQALAGRGVAVVLHEWRGIGSSDRRAGRHGDWGYRELLTDDLPQALAEVGRRWPQATCWLGGHSLGGQLATLYAALHPAAYAGLVLVASGAPYWRRFQRGWLVGLAYVVAPWLAAAVGHLPGRRIGFGGNEARGVIADWARSGRSGRYAARGMAPDFEQRLASLHLPVLALRLRDDWLGPQASLDFLLGKMPQARATTDVITPQDLDGATADHFHWMKTPAAIAQRIASWIAAQEAASANASPPAP</sequence>
<accession>A0ABW0JWI3</accession>
<feature type="transmembrane region" description="Helical" evidence="1">
    <location>
        <begin position="128"/>
        <end position="150"/>
    </location>
</feature>
<dbReference type="InterPro" id="IPR017208">
    <property type="entry name" value="UCP037442_abhydr"/>
</dbReference>
<evidence type="ECO:0000313" key="3">
    <source>
        <dbReference type="EMBL" id="MFC5440467.1"/>
    </source>
</evidence>